<feature type="region of interest" description="Disordered" evidence="11">
    <location>
        <begin position="58"/>
        <end position="103"/>
    </location>
</feature>
<keyword evidence="5 10" id="KW-0997">Cell inner membrane</keyword>
<feature type="compositionally biased region" description="Pro residues" evidence="11">
    <location>
        <begin position="58"/>
        <end position="71"/>
    </location>
</feature>
<dbReference type="SUPFAM" id="SSF74653">
    <property type="entry name" value="TolA/TonB C-terminal domain"/>
    <property type="match status" value="1"/>
</dbReference>
<dbReference type="GO" id="GO:0015891">
    <property type="term" value="P:siderophore transport"/>
    <property type="evidence" value="ECO:0007669"/>
    <property type="project" value="InterPro"/>
</dbReference>
<evidence type="ECO:0000256" key="10">
    <source>
        <dbReference type="RuleBase" id="RU362123"/>
    </source>
</evidence>
<reference evidence="13" key="1">
    <citation type="submission" date="2021-03" db="EMBL/GenBank/DDBJ databases">
        <title>Ottowia sp. 27C isolated from the cloaca of a Giant Asian pond turtle (Heosemys grandis).</title>
        <authorList>
            <person name="Spergser J."/>
            <person name="Busse H.-J."/>
        </authorList>
    </citation>
    <scope>NUCLEOTIDE SEQUENCE</scope>
    <source>
        <strain evidence="13">27C</strain>
    </source>
</reference>
<keyword evidence="14" id="KW-1185">Reference proteome</keyword>
<name>A0A975CEG3_9BURK</name>
<evidence type="ECO:0000313" key="13">
    <source>
        <dbReference type="EMBL" id="QTD44337.1"/>
    </source>
</evidence>
<feature type="transmembrane region" description="Helical" evidence="10">
    <location>
        <begin position="19"/>
        <end position="38"/>
    </location>
</feature>
<dbReference type="KEGG" id="otd:J1M35_14635"/>
<dbReference type="AlphaFoldDB" id="A0A975CEG3"/>
<proteinExistence type="inferred from homology"/>
<keyword evidence="4 10" id="KW-1003">Cell membrane</keyword>
<evidence type="ECO:0000313" key="14">
    <source>
        <dbReference type="Proteomes" id="UP000663903"/>
    </source>
</evidence>
<evidence type="ECO:0000256" key="2">
    <source>
        <dbReference type="ARBA" id="ARBA00006555"/>
    </source>
</evidence>
<dbReference type="InterPro" id="IPR003538">
    <property type="entry name" value="TonB"/>
</dbReference>
<protein>
    <recommendedName>
        <fullName evidence="10">Protein TonB</fullName>
    </recommendedName>
</protein>
<dbReference type="Gene3D" id="3.30.1150.10">
    <property type="match status" value="1"/>
</dbReference>
<evidence type="ECO:0000256" key="1">
    <source>
        <dbReference type="ARBA" id="ARBA00004383"/>
    </source>
</evidence>
<evidence type="ECO:0000256" key="4">
    <source>
        <dbReference type="ARBA" id="ARBA00022475"/>
    </source>
</evidence>
<dbReference type="GO" id="GO:0031992">
    <property type="term" value="F:energy transducer activity"/>
    <property type="evidence" value="ECO:0007669"/>
    <property type="project" value="InterPro"/>
</dbReference>
<gene>
    <name evidence="13" type="ORF">J1M35_14635</name>
</gene>
<evidence type="ECO:0000256" key="8">
    <source>
        <dbReference type="ARBA" id="ARBA00022989"/>
    </source>
</evidence>
<dbReference type="InterPro" id="IPR006260">
    <property type="entry name" value="TonB/TolA_C"/>
</dbReference>
<dbReference type="GO" id="GO:0030288">
    <property type="term" value="C:outer membrane-bounded periplasmic space"/>
    <property type="evidence" value="ECO:0007669"/>
    <property type="project" value="InterPro"/>
</dbReference>
<evidence type="ECO:0000256" key="11">
    <source>
        <dbReference type="SAM" id="MobiDB-lite"/>
    </source>
</evidence>
<dbReference type="PRINTS" id="PR01374">
    <property type="entry name" value="TONBPROTEIN"/>
</dbReference>
<dbReference type="InterPro" id="IPR051045">
    <property type="entry name" value="TonB-dependent_transducer"/>
</dbReference>
<evidence type="ECO:0000256" key="9">
    <source>
        <dbReference type="ARBA" id="ARBA00023136"/>
    </source>
</evidence>
<evidence type="ECO:0000256" key="7">
    <source>
        <dbReference type="ARBA" id="ARBA00022927"/>
    </source>
</evidence>
<accession>A0A975CEG3</accession>
<dbReference type="PANTHER" id="PTHR33446:SF2">
    <property type="entry name" value="PROTEIN TONB"/>
    <property type="match status" value="1"/>
</dbReference>
<dbReference type="RefSeq" id="WP_208007901.1">
    <property type="nucleotide sequence ID" value="NZ_CP071796.1"/>
</dbReference>
<dbReference type="Proteomes" id="UP000663903">
    <property type="component" value="Chromosome"/>
</dbReference>
<dbReference type="Pfam" id="PF03544">
    <property type="entry name" value="TonB_C"/>
    <property type="match status" value="1"/>
</dbReference>
<comment type="similarity">
    <text evidence="2 10">Belongs to the TonB family.</text>
</comment>
<keyword evidence="9 10" id="KW-0472">Membrane</keyword>
<sequence>MTTVTHPKGLAATLRWRDWSGSVLLHALLLGAGMFFVMQNPIQPPTYAPLDLAMQWAPPPLPSPPPSPVEPAQPEAARPAPASPPLRKTVTAPKPAPKAQPIPKMQEQRNAHVEAAVQHAQTIVPSAAQAEPAPQAVAPAPAAPTHAETRAPVVHVPSSAAAEWRGLLGSMLQKHKRYPTMARRLQQQGTVIVQAAFSAQGELLDCQIATSSGTESLDDAALRLVRQATLDTSRQSQPGKALHMRIPIHYSLLDS</sequence>
<keyword evidence="7 10" id="KW-0653">Protein transport</keyword>
<evidence type="ECO:0000256" key="3">
    <source>
        <dbReference type="ARBA" id="ARBA00022448"/>
    </source>
</evidence>
<keyword evidence="10" id="KW-0735">Signal-anchor</keyword>
<dbReference type="GO" id="GO:0098797">
    <property type="term" value="C:plasma membrane protein complex"/>
    <property type="evidence" value="ECO:0007669"/>
    <property type="project" value="TreeGrafter"/>
</dbReference>
<comment type="function">
    <text evidence="10">Interacts with outer membrane receptor proteins that carry out high-affinity binding and energy dependent uptake into the periplasmic space of specific substrates. It could act to transduce energy from the cytoplasmic membrane to specific energy-requiring processes in the outer membrane, resulting in the release into the periplasm of ligands bound by these outer membrane proteins.</text>
</comment>
<dbReference type="InterPro" id="IPR037682">
    <property type="entry name" value="TonB_C"/>
</dbReference>
<dbReference type="PANTHER" id="PTHR33446">
    <property type="entry name" value="PROTEIN TONB-RELATED"/>
    <property type="match status" value="1"/>
</dbReference>
<comment type="subcellular location">
    <subcellularLocation>
        <location evidence="1 10">Cell inner membrane</location>
        <topology evidence="1 10">Single-pass membrane protein</topology>
        <orientation evidence="1 10">Periplasmic side</orientation>
    </subcellularLocation>
</comment>
<dbReference type="GO" id="GO:0055085">
    <property type="term" value="P:transmembrane transport"/>
    <property type="evidence" value="ECO:0007669"/>
    <property type="project" value="InterPro"/>
</dbReference>
<evidence type="ECO:0000256" key="5">
    <source>
        <dbReference type="ARBA" id="ARBA00022519"/>
    </source>
</evidence>
<evidence type="ECO:0000259" key="12">
    <source>
        <dbReference type="PROSITE" id="PS52015"/>
    </source>
</evidence>
<organism evidence="13 14">
    <name type="scientific">Ottowia testudinis</name>
    <dbReference type="NCBI Taxonomy" id="2816950"/>
    <lineage>
        <taxon>Bacteria</taxon>
        <taxon>Pseudomonadati</taxon>
        <taxon>Pseudomonadota</taxon>
        <taxon>Betaproteobacteria</taxon>
        <taxon>Burkholderiales</taxon>
        <taxon>Comamonadaceae</taxon>
        <taxon>Ottowia</taxon>
    </lineage>
</organism>
<feature type="domain" description="TonB C-terminal" evidence="12">
    <location>
        <begin position="163"/>
        <end position="255"/>
    </location>
</feature>
<keyword evidence="3 10" id="KW-0813">Transport</keyword>
<dbReference type="EMBL" id="CP071796">
    <property type="protein sequence ID" value="QTD44337.1"/>
    <property type="molecule type" value="Genomic_DNA"/>
</dbReference>
<dbReference type="GO" id="GO:0015031">
    <property type="term" value="P:protein transport"/>
    <property type="evidence" value="ECO:0007669"/>
    <property type="project" value="UniProtKB-UniRule"/>
</dbReference>
<keyword evidence="6 10" id="KW-0812">Transmembrane</keyword>
<dbReference type="PROSITE" id="PS52015">
    <property type="entry name" value="TONB_CTD"/>
    <property type="match status" value="1"/>
</dbReference>
<evidence type="ECO:0000256" key="6">
    <source>
        <dbReference type="ARBA" id="ARBA00022692"/>
    </source>
</evidence>
<dbReference type="NCBIfam" id="TIGR01352">
    <property type="entry name" value="tonB_Cterm"/>
    <property type="match status" value="1"/>
</dbReference>
<keyword evidence="8 10" id="KW-1133">Transmembrane helix</keyword>